<dbReference type="PANTHER" id="PTHR21530:SF7">
    <property type="entry name" value="TRAB DOMAIN-CONTAINING PROTEIN"/>
    <property type="match status" value="1"/>
</dbReference>
<feature type="transmembrane region" description="Helical" evidence="2">
    <location>
        <begin position="384"/>
        <end position="403"/>
    </location>
</feature>
<evidence type="ECO:0000256" key="1">
    <source>
        <dbReference type="SAM" id="MobiDB-lite"/>
    </source>
</evidence>
<dbReference type="Pfam" id="PF01963">
    <property type="entry name" value="TraB_PrgY_gumN"/>
    <property type="match status" value="1"/>
</dbReference>
<keyword evidence="2" id="KW-0472">Membrane</keyword>
<dbReference type="InterPro" id="IPR046345">
    <property type="entry name" value="TraB_PrgY-like"/>
</dbReference>
<feature type="transmembrane region" description="Helical" evidence="2">
    <location>
        <begin position="270"/>
        <end position="289"/>
    </location>
</feature>
<dbReference type="RefSeq" id="WP_425501368.1">
    <property type="nucleotide sequence ID" value="NZ_PDWN01000013.1"/>
</dbReference>
<organism evidence="3 4">
    <name type="scientific">Pseudoxanthomonas daejeonensis</name>
    <dbReference type="NCBI Taxonomy" id="266062"/>
    <lineage>
        <taxon>Bacteria</taxon>
        <taxon>Pseudomonadati</taxon>
        <taxon>Pseudomonadota</taxon>
        <taxon>Gammaproteobacteria</taxon>
        <taxon>Lysobacterales</taxon>
        <taxon>Lysobacteraceae</taxon>
        <taxon>Pseudoxanthomonas</taxon>
    </lineage>
</organism>
<feature type="transmembrane region" description="Helical" evidence="2">
    <location>
        <begin position="301"/>
        <end position="320"/>
    </location>
</feature>
<accession>A0ABQ6Z4Q2</accession>
<dbReference type="PANTHER" id="PTHR21530">
    <property type="entry name" value="PHEROMONE SHUTDOWN PROTEIN"/>
    <property type="match status" value="1"/>
</dbReference>
<evidence type="ECO:0000313" key="4">
    <source>
        <dbReference type="Proteomes" id="UP000788419"/>
    </source>
</evidence>
<reference evidence="3 4" key="1">
    <citation type="submission" date="2017-10" db="EMBL/GenBank/DDBJ databases">
        <title>Whole genome sequencing of members of genus Pseudoxanthomonas.</title>
        <authorList>
            <person name="Kumar S."/>
            <person name="Bansal K."/>
            <person name="Kaur A."/>
            <person name="Patil P."/>
            <person name="Sharma S."/>
            <person name="Patil P.B."/>
        </authorList>
    </citation>
    <scope>NUCLEOTIDE SEQUENCE [LARGE SCALE GENOMIC DNA]</scope>
    <source>
        <strain evidence="3 4">DSM 17801</strain>
    </source>
</reference>
<name>A0ABQ6Z4Q2_9GAMM</name>
<keyword evidence="4" id="KW-1185">Reference proteome</keyword>
<dbReference type="EMBL" id="PDWN01000013">
    <property type="protein sequence ID" value="KAF1693043.1"/>
    <property type="molecule type" value="Genomic_DNA"/>
</dbReference>
<evidence type="ECO:0000256" key="2">
    <source>
        <dbReference type="SAM" id="Phobius"/>
    </source>
</evidence>
<dbReference type="InterPro" id="IPR002816">
    <property type="entry name" value="TraB/PrgY/GumN_fam"/>
</dbReference>
<protein>
    <submittedName>
        <fullName evidence="3">Conjugal transfer protein TraB</fullName>
    </submittedName>
</protein>
<proteinExistence type="predicted"/>
<dbReference type="NCBIfam" id="TIGR00261">
    <property type="entry name" value="traB"/>
    <property type="match status" value="1"/>
</dbReference>
<evidence type="ECO:0000313" key="3">
    <source>
        <dbReference type="EMBL" id="KAF1693043.1"/>
    </source>
</evidence>
<feature type="region of interest" description="Disordered" evidence="1">
    <location>
        <begin position="1"/>
        <end position="22"/>
    </location>
</feature>
<gene>
    <name evidence="3" type="ORF">CSC65_13075</name>
</gene>
<keyword evidence="2" id="KW-1133">Transmembrane helix</keyword>
<dbReference type="CDD" id="cd14726">
    <property type="entry name" value="TraB_PrgY-like"/>
    <property type="match status" value="1"/>
</dbReference>
<sequence>MTPDSDTPDAMHDATNDPVRGQPHRIVERDGVRYTLLGTAHVSQASIDAVHAAIDSGGYDAVAVELDAGRLQSLADPAALAQLDIVKVLRDGKAHLFAANLALAAYQRRLAEQLGVEPGAELKAAVQEARARNLPFHLIDREVGLTFRRAMQKLGWWGRAKTGAGILLAMVGDEEIGEDDIEKLKGGDVLESSFGEFAAHSPALYESVIAERDRYMAANLRDLAGSGAREVLAVVGAGHLPGLARHLAEDTLAPQAVRSELEVVEEKKSFPWFTLGLTVFVIGGFAWGFWQGGLDVGSDLIVQWVLATGLLGALGCAIAGGHPLSILAAFVASPLTPLHPALASGTISALVEATLRKPTYADFMALRDDVQTVKGWWRNGVARVLLNFFLTSLGTAIGVWTGGLRMLGRLFG</sequence>
<dbReference type="Proteomes" id="UP000788419">
    <property type="component" value="Unassembled WGS sequence"/>
</dbReference>
<comment type="caution">
    <text evidence="3">The sequence shown here is derived from an EMBL/GenBank/DDBJ whole genome shotgun (WGS) entry which is preliminary data.</text>
</comment>
<dbReference type="InterPro" id="IPR005230">
    <property type="entry name" value="TraB_bac"/>
</dbReference>
<keyword evidence="2" id="KW-0812">Transmembrane</keyword>